<evidence type="ECO:0000313" key="5">
    <source>
        <dbReference type="EMBL" id="GAA5133371.1"/>
    </source>
</evidence>
<dbReference type="InterPro" id="IPR028082">
    <property type="entry name" value="Peripla_BP_I"/>
</dbReference>
<name>A0ABP9NSQ2_9PSEU</name>
<protein>
    <submittedName>
        <fullName evidence="5">Substrate-binding domain-containing protein</fullName>
    </submittedName>
</protein>
<dbReference type="PANTHER" id="PTHR46847">
    <property type="entry name" value="D-ALLOSE-BINDING PERIPLASMIC PROTEIN-RELATED"/>
    <property type="match status" value="1"/>
</dbReference>
<dbReference type="EMBL" id="BAABJO010000027">
    <property type="protein sequence ID" value="GAA5133371.1"/>
    <property type="molecule type" value="Genomic_DNA"/>
</dbReference>
<evidence type="ECO:0000259" key="4">
    <source>
        <dbReference type="Pfam" id="PF13407"/>
    </source>
</evidence>
<comment type="subcellular location">
    <subcellularLocation>
        <location evidence="1">Cell envelope</location>
    </subcellularLocation>
</comment>
<comment type="similarity">
    <text evidence="2">Belongs to the bacterial solute-binding protein 2 family.</text>
</comment>
<gene>
    <name evidence="5" type="ORF">GCM10023320_59410</name>
</gene>
<feature type="domain" description="Periplasmic binding protein" evidence="4">
    <location>
        <begin position="56"/>
        <end position="314"/>
    </location>
</feature>
<dbReference type="Gene3D" id="3.40.50.2300">
    <property type="match status" value="2"/>
</dbReference>
<evidence type="ECO:0000256" key="1">
    <source>
        <dbReference type="ARBA" id="ARBA00004196"/>
    </source>
</evidence>
<keyword evidence="3" id="KW-0732">Signal</keyword>
<sequence length="349" mass="34913">MPTVTRTTVRSVSLGVLAVAAVVALGAGLLVGRAAAGGPSDPAAAAGQAPVAGSRIDVIVKATDSEFWQSMMAGSEKAGADLGVQLGLFGPTSETDIAQQVSLVENSISRGAEAIVLASNSSTALDDVVNRARAAGIRVITVDNAIGAQSEGFIGTDNVKAGQQAGQRMCDLLTRQGNPAGKVLHESAVSGVQVLIDRFEGFRSGLAAGCPDAQIIQTLVNGNDLNTAVGQVNDALTRTPDLAGIFADNNTSGTGTARAVGGSGRADALAVVAFDSDPAEVEAVRSGAIDAILVQNPFFFGYQGVVEAAMALQGSTPPVNLDPGAVLVDASNVGDPALAALLDPPTTTG</sequence>
<evidence type="ECO:0000313" key="6">
    <source>
        <dbReference type="Proteomes" id="UP001500804"/>
    </source>
</evidence>
<organism evidence="5 6">
    <name type="scientific">Pseudonocardia adelaidensis</name>
    <dbReference type="NCBI Taxonomy" id="648754"/>
    <lineage>
        <taxon>Bacteria</taxon>
        <taxon>Bacillati</taxon>
        <taxon>Actinomycetota</taxon>
        <taxon>Actinomycetes</taxon>
        <taxon>Pseudonocardiales</taxon>
        <taxon>Pseudonocardiaceae</taxon>
        <taxon>Pseudonocardia</taxon>
    </lineage>
</organism>
<evidence type="ECO:0000256" key="2">
    <source>
        <dbReference type="ARBA" id="ARBA00007639"/>
    </source>
</evidence>
<proteinExistence type="inferred from homology"/>
<reference evidence="6" key="1">
    <citation type="journal article" date="2019" name="Int. J. Syst. Evol. Microbiol.">
        <title>The Global Catalogue of Microorganisms (GCM) 10K type strain sequencing project: providing services to taxonomists for standard genome sequencing and annotation.</title>
        <authorList>
            <consortium name="The Broad Institute Genomics Platform"/>
            <consortium name="The Broad Institute Genome Sequencing Center for Infectious Disease"/>
            <person name="Wu L."/>
            <person name="Ma J."/>
        </authorList>
    </citation>
    <scope>NUCLEOTIDE SEQUENCE [LARGE SCALE GENOMIC DNA]</scope>
    <source>
        <strain evidence="6">JCM 18302</strain>
    </source>
</reference>
<dbReference type="SUPFAM" id="SSF53822">
    <property type="entry name" value="Periplasmic binding protein-like I"/>
    <property type="match status" value="1"/>
</dbReference>
<accession>A0ABP9NSQ2</accession>
<dbReference type="InterPro" id="IPR025997">
    <property type="entry name" value="SBP_2_dom"/>
</dbReference>
<dbReference type="Proteomes" id="UP001500804">
    <property type="component" value="Unassembled WGS sequence"/>
</dbReference>
<dbReference type="PANTHER" id="PTHR46847:SF1">
    <property type="entry name" value="D-ALLOSE-BINDING PERIPLASMIC PROTEIN-RELATED"/>
    <property type="match status" value="1"/>
</dbReference>
<evidence type="ECO:0000256" key="3">
    <source>
        <dbReference type="ARBA" id="ARBA00022729"/>
    </source>
</evidence>
<dbReference type="CDD" id="cd20008">
    <property type="entry name" value="PBP1_ABC_sugar_binding-like"/>
    <property type="match status" value="1"/>
</dbReference>
<keyword evidence="6" id="KW-1185">Reference proteome</keyword>
<comment type="caution">
    <text evidence="5">The sequence shown here is derived from an EMBL/GenBank/DDBJ whole genome shotgun (WGS) entry which is preliminary data.</text>
</comment>
<dbReference type="Pfam" id="PF13407">
    <property type="entry name" value="Peripla_BP_4"/>
    <property type="match status" value="1"/>
</dbReference>